<dbReference type="RefSeq" id="WP_157400100.1">
    <property type="nucleotide sequence ID" value="NZ_WSEL01000009.1"/>
</dbReference>
<dbReference type="AlphaFoldDB" id="A0A6N8IYL8"/>
<comment type="caution">
    <text evidence="6">The sequence shown here is derived from an EMBL/GenBank/DDBJ whole genome shotgun (WGS) entry which is preliminary data.</text>
</comment>
<gene>
    <name evidence="6" type="ORF">GON04_21810</name>
</gene>
<organism evidence="6 7">
    <name type="scientific">Ramlibacter pinisoli</name>
    <dbReference type="NCBI Taxonomy" id="2682844"/>
    <lineage>
        <taxon>Bacteria</taxon>
        <taxon>Pseudomonadati</taxon>
        <taxon>Pseudomonadota</taxon>
        <taxon>Betaproteobacteria</taxon>
        <taxon>Burkholderiales</taxon>
        <taxon>Comamonadaceae</taxon>
        <taxon>Ramlibacter</taxon>
    </lineage>
</organism>
<dbReference type="Gene3D" id="3.50.50.60">
    <property type="entry name" value="FAD/NAD(P)-binding domain"/>
    <property type="match status" value="2"/>
</dbReference>
<dbReference type="PANTHER" id="PTHR43400:SF10">
    <property type="entry name" value="3-OXOSTEROID 1-DEHYDROGENASE"/>
    <property type="match status" value="1"/>
</dbReference>
<dbReference type="GO" id="GO:0008202">
    <property type="term" value="P:steroid metabolic process"/>
    <property type="evidence" value="ECO:0007669"/>
    <property type="project" value="UniProtKB-ARBA"/>
</dbReference>
<dbReference type="Gene3D" id="3.90.700.10">
    <property type="entry name" value="Succinate dehydrogenase/fumarate reductase flavoprotein, catalytic domain"/>
    <property type="match status" value="1"/>
</dbReference>
<reference evidence="6 7" key="1">
    <citation type="submission" date="2019-12" db="EMBL/GenBank/DDBJ databases">
        <authorList>
            <person name="Huq M.A."/>
        </authorList>
    </citation>
    <scope>NUCLEOTIDE SEQUENCE [LARGE SCALE GENOMIC DNA]</scope>
    <source>
        <strain evidence="6 7">MAH-25</strain>
    </source>
</reference>
<dbReference type="InterPro" id="IPR050315">
    <property type="entry name" value="FAD-oxidoreductase_2"/>
</dbReference>
<dbReference type="SUPFAM" id="SSF56425">
    <property type="entry name" value="Succinate dehydrogenase/fumarate reductase flavoprotein, catalytic domain"/>
    <property type="match status" value="1"/>
</dbReference>
<dbReference type="GO" id="GO:0016491">
    <property type="term" value="F:oxidoreductase activity"/>
    <property type="evidence" value="ECO:0007669"/>
    <property type="project" value="UniProtKB-KW"/>
</dbReference>
<feature type="domain" description="FAD-dependent oxidoreductase 2 FAD-binding" evidence="5">
    <location>
        <begin position="278"/>
        <end position="460"/>
    </location>
</feature>
<dbReference type="InterPro" id="IPR003953">
    <property type="entry name" value="FAD-dep_OxRdtase_2_FAD-bd"/>
</dbReference>
<dbReference type="Pfam" id="PF00890">
    <property type="entry name" value="FAD_binding_2"/>
    <property type="match status" value="2"/>
</dbReference>
<feature type="domain" description="FAD-dependent oxidoreductase 2 FAD-binding" evidence="5">
    <location>
        <begin position="12"/>
        <end position="242"/>
    </location>
</feature>
<proteinExistence type="predicted"/>
<evidence type="ECO:0000256" key="2">
    <source>
        <dbReference type="ARBA" id="ARBA00022630"/>
    </source>
</evidence>
<evidence type="ECO:0000313" key="7">
    <source>
        <dbReference type="Proteomes" id="UP000469385"/>
    </source>
</evidence>
<dbReference type="SUPFAM" id="SSF51905">
    <property type="entry name" value="FAD/NAD(P)-binding domain"/>
    <property type="match status" value="1"/>
</dbReference>
<evidence type="ECO:0000259" key="5">
    <source>
        <dbReference type="Pfam" id="PF00890"/>
    </source>
</evidence>
<name>A0A6N8IYL8_9BURK</name>
<dbReference type="InterPro" id="IPR036188">
    <property type="entry name" value="FAD/NAD-bd_sf"/>
</dbReference>
<evidence type="ECO:0000256" key="1">
    <source>
        <dbReference type="ARBA" id="ARBA00001974"/>
    </source>
</evidence>
<keyword evidence="2" id="KW-0285">Flavoprotein</keyword>
<accession>A0A6N8IYL8</accession>
<protein>
    <submittedName>
        <fullName evidence="6">FAD-dependent oxidoreductase</fullName>
    </submittedName>
</protein>
<comment type="cofactor">
    <cofactor evidence="1">
        <name>FAD</name>
        <dbReference type="ChEBI" id="CHEBI:57692"/>
    </cofactor>
</comment>
<evidence type="ECO:0000256" key="3">
    <source>
        <dbReference type="ARBA" id="ARBA00022827"/>
    </source>
</evidence>
<keyword evidence="4" id="KW-0560">Oxidoreductase</keyword>
<evidence type="ECO:0000256" key="4">
    <source>
        <dbReference type="ARBA" id="ARBA00023002"/>
    </source>
</evidence>
<dbReference type="EMBL" id="WSEL01000009">
    <property type="protein sequence ID" value="MVQ32111.1"/>
    <property type="molecule type" value="Genomic_DNA"/>
</dbReference>
<dbReference type="Proteomes" id="UP000469385">
    <property type="component" value="Unassembled WGS sequence"/>
</dbReference>
<dbReference type="PANTHER" id="PTHR43400">
    <property type="entry name" value="FUMARATE REDUCTASE"/>
    <property type="match status" value="1"/>
</dbReference>
<keyword evidence="7" id="KW-1185">Reference proteome</keyword>
<evidence type="ECO:0000313" key="6">
    <source>
        <dbReference type="EMBL" id="MVQ32111.1"/>
    </source>
</evidence>
<sequence length="500" mass="52880">MRTRRCSMKQCDVLVVGGGGSGLAAAITAAEEGRSVVLLEKGEKLGGTTGWSIGSITAAGTPDQRAAGVDDSWQDHLADMPAWAGDLAHRDNMALCEVLTRHAADAVAWLRESGVEFIGVFEEPPHRRPRMHNVLPNSGSYIYHLSRRAQRAGVQVQLGTRAEKLLQGPDGRIVGVQACGPDGASHAIGARCVVLAGGDFNASREFKIEFGNQDQVDIPAVNRLATGDCQRMARDVGAVIVNGDIALNDPRFRFAPPARLPWFLSLPPVRPITTLMRWAMRTMPPALARPFVMSFVTTALAPEAHLLKLGAALVNRAGEAFLGDGEKIGFGIARQPGNAAWLFMDGERLQLFSRWPNFISTAPSVAYAYVDDYQRNRPDLCARAPDLEALAARSGMPLPGLQATATAAGFRDGPFLLLGPIHAVTVLADGGLAVTPQLEVLDAGGHPVPGLYAAGSTGQGGLLLKGHGHHLAWAFVSGRLAGRNASQAAVRAPATVHAAA</sequence>
<dbReference type="InterPro" id="IPR027477">
    <property type="entry name" value="Succ_DH/fumarate_Rdtase_cat_sf"/>
</dbReference>
<keyword evidence="3" id="KW-0274">FAD</keyword>